<evidence type="ECO:0000313" key="2">
    <source>
        <dbReference type="Proteomes" id="UP000254649"/>
    </source>
</evidence>
<sequence length="68" mass="7923">MDIIKEQIVRPKRAMELLGVARTTFYRMQKTDPNFPKPIKLSVRNSGYLITEIQDYIKQLSDNRNAPA</sequence>
<proteinExistence type="predicted"/>
<dbReference type="Pfam" id="PF05930">
    <property type="entry name" value="Phage_AlpA"/>
    <property type="match status" value="1"/>
</dbReference>
<name>A0A380U2P5_9PAST</name>
<dbReference type="EMBL" id="UFRQ01000003">
    <property type="protein sequence ID" value="SUT94674.1"/>
    <property type="molecule type" value="Genomic_DNA"/>
</dbReference>
<protein>
    <submittedName>
        <fullName evidence="1">Prophage CP4-57 regulatory protein</fullName>
    </submittedName>
</protein>
<reference evidence="1 2" key="1">
    <citation type="submission" date="2018-06" db="EMBL/GenBank/DDBJ databases">
        <authorList>
            <consortium name="Pathogen Informatics"/>
            <person name="Doyle S."/>
        </authorList>
    </citation>
    <scope>NUCLEOTIDE SEQUENCE [LARGE SCALE GENOMIC DNA]</scope>
    <source>
        <strain evidence="1 2">NCTC10801</strain>
    </source>
</reference>
<dbReference type="Gene3D" id="1.10.238.160">
    <property type="match status" value="1"/>
</dbReference>
<organism evidence="1 2">
    <name type="scientific">[Actinobacillus] rossii</name>
    <dbReference type="NCBI Taxonomy" id="123820"/>
    <lineage>
        <taxon>Bacteria</taxon>
        <taxon>Pseudomonadati</taxon>
        <taxon>Pseudomonadota</taxon>
        <taxon>Gammaproteobacteria</taxon>
        <taxon>Pasteurellales</taxon>
        <taxon>Pasteurellaceae</taxon>
    </lineage>
</organism>
<dbReference type="InterPro" id="IPR010260">
    <property type="entry name" value="AlpA"/>
</dbReference>
<keyword evidence="2" id="KW-1185">Reference proteome</keyword>
<dbReference type="Proteomes" id="UP000254649">
    <property type="component" value="Unassembled WGS sequence"/>
</dbReference>
<dbReference type="AlphaFoldDB" id="A0A380U2P5"/>
<evidence type="ECO:0000313" key="1">
    <source>
        <dbReference type="EMBL" id="SUT94674.1"/>
    </source>
</evidence>
<accession>A0A380U2P5</accession>
<gene>
    <name evidence="1" type="ORF">NCTC10801_02271</name>
</gene>
<dbReference type="OrthoDB" id="8455288at2"/>